<dbReference type="InterPro" id="IPR033648">
    <property type="entry name" value="AAR2_C"/>
</dbReference>
<dbReference type="PANTHER" id="PTHR12689">
    <property type="entry name" value="A1 CISTRON SPLICING FACTOR AAR2-RELATED"/>
    <property type="match status" value="1"/>
</dbReference>
<dbReference type="InterPro" id="IPR033647">
    <property type="entry name" value="Aar2_N"/>
</dbReference>
<dbReference type="STRING" id="763665.A0A2G5B961"/>
<comment type="similarity">
    <text evidence="1">Belongs to the AAR2 family.</text>
</comment>
<dbReference type="PANTHER" id="PTHR12689:SF4">
    <property type="entry name" value="PROTEIN AAR2 HOMOLOG"/>
    <property type="match status" value="1"/>
</dbReference>
<dbReference type="InterPro" id="IPR007946">
    <property type="entry name" value="AAR2"/>
</dbReference>
<dbReference type="CDD" id="cd13777">
    <property type="entry name" value="Aar2_N"/>
    <property type="match status" value="1"/>
</dbReference>
<dbReference type="Pfam" id="PF20981">
    <property type="entry name" value="AAR2_1st"/>
    <property type="match status" value="1"/>
</dbReference>
<dbReference type="InterPro" id="IPR038516">
    <property type="entry name" value="AAR2_N_sf"/>
</dbReference>
<dbReference type="EMBL" id="KZ303506">
    <property type="protein sequence ID" value="PIA15555.1"/>
    <property type="molecule type" value="Genomic_DNA"/>
</dbReference>
<organism evidence="4 5">
    <name type="scientific">Coemansia reversa (strain ATCC 12441 / NRRL 1564)</name>
    <dbReference type="NCBI Taxonomy" id="763665"/>
    <lineage>
        <taxon>Eukaryota</taxon>
        <taxon>Fungi</taxon>
        <taxon>Fungi incertae sedis</taxon>
        <taxon>Zoopagomycota</taxon>
        <taxon>Kickxellomycotina</taxon>
        <taxon>Kickxellomycetes</taxon>
        <taxon>Kickxellales</taxon>
        <taxon>Kickxellaceae</taxon>
        <taxon>Coemansia</taxon>
    </lineage>
</organism>
<keyword evidence="5" id="KW-1185">Reference proteome</keyword>
<proteinExistence type="inferred from homology"/>
<dbReference type="InterPro" id="IPR038514">
    <property type="entry name" value="AAR2_C_sf"/>
</dbReference>
<evidence type="ECO:0000313" key="4">
    <source>
        <dbReference type="EMBL" id="PIA15555.1"/>
    </source>
</evidence>
<feature type="domain" description="AAR2 C-terminal" evidence="2">
    <location>
        <begin position="218"/>
        <end position="376"/>
    </location>
</feature>
<evidence type="ECO:0000259" key="2">
    <source>
        <dbReference type="Pfam" id="PF05282"/>
    </source>
</evidence>
<dbReference type="GO" id="GO:0000244">
    <property type="term" value="P:spliceosomal tri-snRNP complex assembly"/>
    <property type="evidence" value="ECO:0007669"/>
    <property type="project" value="TreeGrafter"/>
</dbReference>
<protein>
    <submittedName>
        <fullName evidence="4">AAR2-domain-containing protein</fullName>
    </submittedName>
</protein>
<name>A0A2G5B961_COERN</name>
<dbReference type="Proteomes" id="UP000242474">
    <property type="component" value="Unassembled WGS sequence"/>
</dbReference>
<evidence type="ECO:0000259" key="3">
    <source>
        <dbReference type="Pfam" id="PF20981"/>
    </source>
</evidence>
<dbReference type="Gene3D" id="2.60.34.20">
    <property type="match status" value="1"/>
</dbReference>
<dbReference type="AlphaFoldDB" id="A0A2G5B961"/>
<gene>
    <name evidence="4" type="ORF">COEREDRAFT_87741</name>
</gene>
<feature type="domain" description="AAR2 N-terminal" evidence="3">
    <location>
        <begin position="12"/>
        <end position="154"/>
    </location>
</feature>
<sequence>MDPDTARARFENGAFFVMLDAPAGLEFGIDLDTWETGPLFKGLKMIPPGIHYIHYSVVNGDKQPGMRSGFFYNFNSREVVVRKWSKENEELLSPDFVRKEDVESVQLNIRDLDTGLGAYQLGEIREDNGRLPAYTRWQLLTEHITPKLLHRILPPYGCFSSATGSVYEDEEIASVRRMLERNAHSMADQGISVADARAIIDSEAAANKGVESDDRFHFTHINIRHSFPKDAKPEEIRLFSQDKSWLLRHILKQHGVYELLGEFELSFLVILVGQNFTGIEHWKRILHLVLGSIQILEDREIVETLFVPILRILLCQLGECPHEFVASVLEQDNFVAEILRSLVLNVYECKNLSVKQLLDSEIENLRLLLAGFGWSLPKGNQLQEEADMEEGEYAPQVVEL</sequence>
<dbReference type="CDD" id="cd13778">
    <property type="entry name" value="Aar2_C"/>
    <property type="match status" value="1"/>
</dbReference>
<evidence type="ECO:0000313" key="5">
    <source>
        <dbReference type="Proteomes" id="UP000242474"/>
    </source>
</evidence>
<dbReference type="Pfam" id="PF05282">
    <property type="entry name" value="AAR2"/>
    <property type="match status" value="1"/>
</dbReference>
<dbReference type="Gene3D" id="1.25.40.550">
    <property type="entry name" value="Aar2, C-terminal domain-like"/>
    <property type="match status" value="1"/>
</dbReference>
<reference evidence="4 5" key="1">
    <citation type="journal article" date="2015" name="Genome Biol. Evol.">
        <title>Phylogenomic analyses indicate that early fungi evolved digesting cell walls of algal ancestors of land plants.</title>
        <authorList>
            <person name="Chang Y."/>
            <person name="Wang S."/>
            <person name="Sekimoto S."/>
            <person name="Aerts A.L."/>
            <person name="Choi C."/>
            <person name="Clum A."/>
            <person name="LaButti K.M."/>
            <person name="Lindquist E.A."/>
            <person name="Yee Ngan C."/>
            <person name="Ohm R.A."/>
            <person name="Salamov A.A."/>
            <person name="Grigoriev I.V."/>
            <person name="Spatafora J.W."/>
            <person name="Berbee M.L."/>
        </authorList>
    </citation>
    <scope>NUCLEOTIDE SEQUENCE [LARGE SCALE GENOMIC DNA]</scope>
    <source>
        <strain evidence="4 5">NRRL 1564</strain>
    </source>
</reference>
<accession>A0A2G5B961</accession>
<evidence type="ECO:0000256" key="1">
    <source>
        <dbReference type="ARBA" id="ARBA00006281"/>
    </source>
</evidence>
<dbReference type="OrthoDB" id="201752at2759"/>